<feature type="signal peptide" evidence="1">
    <location>
        <begin position="1"/>
        <end position="27"/>
    </location>
</feature>
<reference evidence="2 4" key="2">
    <citation type="journal article" date="2016" name="Appl. Microbiol. Biotechnol.">
        <title>Exploiting the genome sequence of Streptomyces nodosus for enhanced antibiotic production.</title>
        <authorList>
            <person name="Sweeney P."/>
            <person name="Murphy C.D."/>
            <person name="Caffrey P."/>
        </authorList>
    </citation>
    <scope>NUCLEOTIDE SEQUENCE [LARGE SCALE GENOMIC DNA]</scope>
    <source>
        <strain evidence="2 4">ATCC 14899</strain>
    </source>
</reference>
<dbReference type="EMBL" id="CP023747">
    <property type="protein sequence ID" value="QEV42656.1"/>
    <property type="molecule type" value="Genomic_DNA"/>
</dbReference>
<dbReference type="OrthoDB" id="5149662at2"/>
<gene>
    <name evidence="3" type="ORF">CP978_32650</name>
    <name evidence="2" type="ORF">SNOD_32395</name>
</gene>
<dbReference type="STRING" id="40318.SNOD_32395"/>
<feature type="chain" id="PRO_5036291869" description="Secreted protein" evidence="1">
    <location>
        <begin position="28"/>
        <end position="149"/>
    </location>
</feature>
<dbReference type="Proteomes" id="UP000031526">
    <property type="component" value="Chromosome"/>
</dbReference>
<reference evidence="3 5" key="3">
    <citation type="submission" date="2017-09" db="EMBL/GenBank/DDBJ databases">
        <title>Streptomyces genome completion.</title>
        <authorList>
            <person name="Lee N."/>
            <person name="Cho B.-K."/>
        </authorList>
    </citation>
    <scope>NUCLEOTIDE SEQUENCE [LARGE SCALE GENOMIC DNA]</scope>
    <source>
        <strain evidence="3 5">ATCC 14899</strain>
    </source>
</reference>
<name>A0A0B5DSC1_9ACTN</name>
<keyword evidence="4" id="KW-1185">Reference proteome</keyword>
<dbReference type="Proteomes" id="UP000325763">
    <property type="component" value="Chromosome"/>
</dbReference>
<accession>A0A0B5DSC1</accession>
<protein>
    <recommendedName>
        <fullName evidence="6">Secreted protein</fullName>
    </recommendedName>
</protein>
<dbReference type="KEGG" id="snq:CP978_32650"/>
<evidence type="ECO:0000313" key="2">
    <source>
        <dbReference type="EMBL" id="AJE44170.1"/>
    </source>
</evidence>
<reference evidence="4" key="1">
    <citation type="submission" date="2014-09" db="EMBL/GenBank/DDBJ databases">
        <title>Sequence of the Streptomyces nodosus genome.</title>
        <authorList>
            <person name="Sweeney P."/>
            <person name="Stephens N."/>
            <person name="Murphy C."/>
            <person name="Caffrey P."/>
        </authorList>
    </citation>
    <scope>NUCLEOTIDE SEQUENCE [LARGE SCALE GENOMIC DNA]</scope>
    <source>
        <strain evidence="4">ATCC 14899</strain>
    </source>
</reference>
<evidence type="ECO:0000313" key="4">
    <source>
        <dbReference type="Proteomes" id="UP000031526"/>
    </source>
</evidence>
<keyword evidence="1" id="KW-0732">Signal</keyword>
<dbReference type="EMBL" id="CP009313">
    <property type="protein sequence ID" value="AJE44170.1"/>
    <property type="molecule type" value="Genomic_DNA"/>
</dbReference>
<evidence type="ECO:0000256" key="1">
    <source>
        <dbReference type="SAM" id="SignalP"/>
    </source>
</evidence>
<evidence type="ECO:0000313" key="5">
    <source>
        <dbReference type="Proteomes" id="UP000325763"/>
    </source>
</evidence>
<evidence type="ECO:0000313" key="3">
    <source>
        <dbReference type="EMBL" id="QEV42656.1"/>
    </source>
</evidence>
<organism evidence="2 4">
    <name type="scientific">Streptomyces nodosus</name>
    <dbReference type="NCBI Taxonomy" id="40318"/>
    <lineage>
        <taxon>Bacteria</taxon>
        <taxon>Bacillati</taxon>
        <taxon>Actinomycetota</taxon>
        <taxon>Actinomycetes</taxon>
        <taxon>Kitasatosporales</taxon>
        <taxon>Streptomycetaceae</taxon>
        <taxon>Streptomyces</taxon>
    </lineage>
</organism>
<sequence length="149" mass="16072">MQGHTMKSAVTLCAAAAFAAVMATASAAPAASPPSTAQRPVLVDCTWQPQEHPTDFMLACGDGNSRLSSLHWSVWGPESAVATGINTVNDCKPYCAAGRFHDYPVVVRLDNPRPWKGHSPLRQYTVMNLIYTHDSPEGSGRTVSYPLWS</sequence>
<dbReference type="HOGENOM" id="CLU_144841_0_0_11"/>
<evidence type="ECO:0008006" key="6">
    <source>
        <dbReference type="Google" id="ProtNLM"/>
    </source>
</evidence>
<dbReference type="AlphaFoldDB" id="A0A0B5DSC1"/>
<proteinExistence type="predicted"/>